<protein>
    <submittedName>
        <fullName evidence="1">Putative sigma-54 modulation protein</fullName>
    </submittedName>
</protein>
<dbReference type="Gene3D" id="3.30.160.100">
    <property type="entry name" value="Ribosome hibernation promotion factor-like"/>
    <property type="match status" value="1"/>
</dbReference>
<dbReference type="RefSeq" id="WP_073119321.1">
    <property type="nucleotide sequence ID" value="NZ_BMEN01000002.1"/>
</dbReference>
<accession>A0A1M5UEE4</accession>
<gene>
    <name evidence="1" type="ORF">SAMN05444281_1200</name>
</gene>
<keyword evidence="2" id="KW-1185">Reference proteome</keyword>
<dbReference type="InterPro" id="IPR036567">
    <property type="entry name" value="RHF-like"/>
</dbReference>
<proteinExistence type="predicted"/>
<name>A0A1M5UEE4_9FLAO</name>
<sequence>MEINFEYPNVSASDRLEAYAIEKLKNLDVKYNFLINADVYFKKENTTSDKTGAICGIRIHGNGVTFFAEASKDNFENAVLEVIKELEPQLKKKKSKLASH</sequence>
<dbReference type="NCBIfam" id="TIGR00741">
    <property type="entry name" value="yfiA"/>
    <property type="match status" value="1"/>
</dbReference>
<dbReference type="Pfam" id="PF02482">
    <property type="entry name" value="Ribosomal_S30AE"/>
    <property type="match status" value="1"/>
</dbReference>
<dbReference type="Proteomes" id="UP000184109">
    <property type="component" value="Unassembled WGS sequence"/>
</dbReference>
<reference evidence="2" key="1">
    <citation type="submission" date="2016-11" db="EMBL/GenBank/DDBJ databases">
        <authorList>
            <person name="Varghese N."/>
            <person name="Submissions S."/>
        </authorList>
    </citation>
    <scope>NUCLEOTIDE SEQUENCE [LARGE SCALE GENOMIC DNA]</scope>
    <source>
        <strain evidence="2">DSM 100572</strain>
    </source>
</reference>
<dbReference type="InterPro" id="IPR003489">
    <property type="entry name" value="RHF/RaiA"/>
</dbReference>
<dbReference type="EMBL" id="FQXQ01000002">
    <property type="protein sequence ID" value="SHH61268.1"/>
    <property type="molecule type" value="Genomic_DNA"/>
</dbReference>
<dbReference type="OrthoDB" id="9808702at2"/>
<dbReference type="SUPFAM" id="SSF69754">
    <property type="entry name" value="Ribosome binding protein Y (YfiA homologue)"/>
    <property type="match status" value="1"/>
</dbReference>
<dbReference type="AlphaFoldDB" id="A0A1M5UEE4"/>
<dbReference type="STRING" id="1195760.SAMN05444281_1200"/>
<evidence type="ECO:0000313" key="2">
    <source>
        <dbReference type="Proteomes" id="UP000184109"/>
    </source>
</evidence>
<organism evidence="1 2">
    <name type="scientific">Wenyingzhuangia marina</name>
    <dbReference type="NCBI Taxonomy" id="1195760"/>
    <lineage>
        <taxon>Bacteria</taxon>
        <taxon>Pseudomonadati</taxon>
        <taxon>Bacteroidota</taxon>
        <taxon>Flavobacteriia</taxon>
        <taxon>Flavobacteriales</taxon>
        <taxon>Flavobacteriaceae</taxon>
        <taxon>Wenyingzhuangia</taxon>
    </lineage>
</organism>
<evidence type="ECO:0000313" key="1">
    <source>
        <dbReference type="EMBL" id="SHH61268.1"/>
    </source>
</evidence>